<dbReference type="InterPro" id="IPR010869">
    <property type="entry name" value="DUF1501"/>
</dbReference>
<dbReference type="KEGG" id="agv:OJF2_75320"/>
<dbReference type="SUPFAM" id="SSF53649">
    <property type="entry name" value="Alkaline phosphatase-like"/>
    <property type="match status" value="1"/>
</dbReference>
<dbReference type="Pfam" id="PF07394">
    <property type="entry name" value="DUF1501"/>
    <property type="match status" value="1"/>
</dbReference>
<dbReference type="PROSITE" id="PS51318">
    <property type="entry name" value="TAT"/>
    <property type="match status" value="1"/>
</dbReference>
<keyword evidence="2" id="KW-1185">Reference proteome</keyword>
<accession>A0A5B9WEB6</accession>
<protein>
    <recommendedName>
        <fullName evidence="3">Sulfatase</fullName>
    </recommendedName>
</protein>
<dbReference type="InterPro" id="IPR017850">
    <property type="entry name" value="Alkaline_phosphatase_core_sf"/>
</dbReference>
<organism evidence="1 2">
    <name type="scientific">Aquisphaera giovannonii</name>
    <dbReference type="NCBI Taxonomy" id="406548"/>
    <lineage>
        <taxon>Bacteria</taxon>
        <taxon>Pseudomonadati</taxon>
        <taxon>Planctomycetota</taxon>
        <taxon>Planctomycetia</taxon>
        <taxon>Isosphaerales</taxon>
        <taxon>Isosphaeraceae</taxon>
        <taxon>Aquisphaera</taxon>
    </lineage>
</organism>
<proteinExistence type="predicted"/>
<dbReference type="OrthoDB" id="127333at2"/>
<dbReference type="AlphaFoldDB" id="A0A5B9WEB6"/>
<dbReference type="EMBL" id="CP042997">
    <property type="protein sequence ID" value="QEH38922.1"/>
    <property type="molecule type" value="Genomic_DNA"/>
</dbReference>
<dbReference type="Gene3D" id="3.40.720.10">
    <property type="entry name" value="Alkaline Phosphatase, subunit A"/>
    <property type="match status" value="1"/>
</dbReference>
<dbReference type="Proteomes" id="UP000324233">
    <property type="component" value="Chromosome"/>
</dbReference>
<dbReference type="RefSeq" id="WP_148598305.1">
    <property type="nucleotide sequence ID" value="NZ_CP042997.1"/>
</dbReference>
<reference evidence="1 2" key="1">
    <citation type="submission" date="2019-08" db="EMBL/GenBank/DDBJ databases">
        <title>Deep-cultivation of Planctomycetes and their phenomic and genomic characterization uncovers novel biology.</title>
        <authorList>
            <person name="Wiegand S."/>
            <person name="Jogler M."/>
            <person name="Boedeker C."/>
            <person name="Pinto D."/>
            <person name="Vollmers J."/>
            <person name="Rivas-Marin E."/>
            <person name="Kohn T."/>
            <person name="Peeters S.H."/>
            <person name="Heuer A."/>
            <person name="Rast P."/>
            <person name="Oberbeckmann S."/>
            <person name="Bunk B."/>
            <person name="Jeske O."/>
            <person name="Meyerdierks A."/>
            <person name="Storesund J.E."/>
            <person name="Kallscheuer N."/>
            <person name="Luecker S."/>
            <person name="Lage O.M."/>
            <person name="Pohl T."/>
            <person name="Merkel B.J."/>
            <person name="Hornburger P."/>
            <person name="Mueller R.-W."/>
            <person name="Bruemmer F."/>
            <person name="Labrenz M."/>
            <person name="Spormann A.M."/>
            <person name="Op den Camp H."/>
            <person name="Overmann J."/>
            <person name="Amann R."/>
            <person name="Jetten M.S.M."/>
            <person name="Mascher T."/>
            <person name="Medema M.H."/>
            <person name="Devos D.P."/>
            <person name="Kaster A.-K."/>
            <person name="Ovreas L."/>
            <person name="Rohde M."/>
            <person name="Galperin M.Y."/>
            <person name="Jogler C."/>
        </authorList>
    </citation>
    <scope>NUCLEOTIDE SEQUENCE [LARGE SCALE GENOMIC DNA]</scope>
    <source>
        <strain evidence="1 2">OJF2</strain>
    </source>
</reference>
<dbReference type="PANTHER" id="PTHR43737">
    <property type="entry name" value="BLL7424 PROTEIN"/>
    <property type="match status" value="1"/>
</dbReference>
<dbReference type="InterPro" id="IPR006311">
    <property type="entry name" value="TAT_signal"/>
</dbReference>
<evidence type="ECO:0008006" key="3">
    <source>
        <dbReference type="Google" id="ProtNLM"/>
    </source>
</evidence>
<gene>
    <name evidence="1" type="ORF">OJF2_75320</name>
</gene>
<sequence length="479" mass="52092">MTTHLDPAGTSVHRRAFLGRATQGVGAVALASLLDPMLLRAGDVPPRGPSAPAPPRKAKRVIWLTMAGGPSQFETFDPKPALGRMDGRPMPDSFTRGQQLAQLQGQQLVCLAPMFGFRRCGRNGTEVSELFPHIGSVIDEVCLVRSMTTEAINHDPAHMFMNTGSQIAGRPSMGAWVTYGLGSDAQDLPGFVVMISTGKGRSPQPIAARQWGSGFLPGRFQGVPVRGQGEAVHYLANPGGVTREQQRADVEAINALNARHDASVHDPEVAVRIAQYEMAFRMQAGVPELTDVRGESRGTLELYGCEPGDGSFASNCLLARRMAERGVRFIQLYHRDWDHHSLLREELPLRAREVDRACMALITDLKRRGMLDETLIVWTGEFGRTPMSQSNKGPVGRDHHNKAMSMWLAGAGIKPGIVHGATDELGYAAVDKACTVHDLHATMLHQLGIDHESFRVKFQGLDAKLTGVEPASVIKDILV</sequence>
<name>A0A5B9WEB6_9BACT</name>
<evidence type="ECO:0000313" key="1">
    <source>
        <dbReference type="EMBL" id="QEH38922.1"/>
    </source>
</evidence>
<evidence type="ECO:0000313" key="2">
    <source>
        <dbReference type="Proteomes" id="UP000324233"/>
    </source>
</evidence>
<dbReference type="PANTHER" id="PTHR43737:SF1">
    <property type="entry name" value="DUF1501 DOMAIN-CONTAINING PROTEIN"/>
    <property type="match status" value="1"/>
</dbReference>